<feature type="chain" id="PRO_5029641416" evidence="2">
    <location>
        <begin position="20"/>
        <end position="325"/>
    </location>
</feature>
<accession>A0A7K1Y8L8</accession>
<keyword evidence="1" id="KW-0175">Coiled coil</keyword>
<evidence type="ECO:0000256" key="2">
    <source>
        <dbReference type="SAM" id="SignalP"/>
    </source>
</evidence>
<gene>
    <name evidence="3" type="ORF">GS399_05335</name>
</gene>
<comment type="caution">
    <text evidence="3">The sequence shown here is derived from an EMBL/GenBank/DDBJ whole genome shotgun (WGS) entry which is preliminary data.</text>
</comment>
<dbReference type="RefSeq" id="WP_160843565.1">
    <property type="nucleotide sequence ID" value="NZ_WVHT01000002.1"/>
</dbReference>
<dbReference type="EMBL" id="WVHT01000002">
    <property type="protein sequence ID" value="MXV50388.1"/>
    <property type="molecule type" value="Genomic_DNA"/>
</dbReference>
<name>A0A7K1Y8L8_9SPHI</name>
<keyword evidence="4" id="KW-1185">Reference proteome</keyword>
<protein>
    <submittedName>
        <fullName evidence="3">Uncharacterized protein</fullName>
    </submittedName>
</protein>
<sequence>MKKILAMILLLAGPFCLFAQNKFPPTGYTGIGTDSPINGLHLVSSDSESGGSFRFGFSGAKDAVLSYGWDGVSQDALRLSQYTHNSFAGRADLLYIASSNGYMGLGTNAPQSRLSIATGVLSGIANEVFSALDVGPQYGAGHFGNGAAIYLKSATNEGIQPVAGLWSSLRDGGNGQGTYAGALVFGTKSNETAGVTEKMRIRENGDVGIGTQSPDAKLTVKGRIHSEEVKVDLSVPAPDYVFDADYSLASLTELHNYIREHRHLPEIPSAGEIAEKGLELGDMNMRLLKKIEELTLYLLEKDEKIERLQKRLSSIETKLNMKTIK</sequence>
<dbReference type="AlphaFoldDB" id="A0A7K1Y8L8"/>
<evidence type="ECO:0000313" key="4">
    <source>
        <dbReference type="Proteomes" id="UP000466586"/>
    </source>
</evidence>
<reference evidence="3 4" key="1">
    <citation type="submission" date="2019-11" db="EMBL/GenBank/DDBJ databases">
        <title>Pedobacter sp. HMF7647 Genome sequencing and assembly.</title>
        <authorList>
            <person name="Kang H."/>
            <person name="Kim H."/>
            <person name="Joh K."/>
        </authorList>
    </citation>
    <scope>NUCLEOTIDE SEQUENCE [LARGE SCALE GENOMIC DNA]</scope>
    <source>
        <strain evidence="3 4">HMF7647</strain>
    </source>
</reference>
<organism evidence="3 4">
    <name type="scientific">Hufsiella arboris</name>
    <dbReference type="NCBI Taxonomy" id="2695275"/>
    <lineage>
        <taxon>Bacteria</taxon>
        <taxon>Pseudomonadati</taxon>
        <taxon>Bacteroidota</taxon>
        <taxon>Sphingobacteriia</taxon>
        <taxon>Sphingobacteriales</taxon>
        <taxon>Sphingobacteriaceae</taxon>
        <taxon>Hufsiella</taxon>
    </lineage>
</organism>
<keyword evidence="2" id="KW-0732">Signal</keyword>
<feature type="signal peptide" evidence="2">
    <location>
        <begin position="1"/>
        <end position="19"/>
    </location>
</feature>
<feature type="coiled-coil region" evidence="1">
    <location>
        <begin position="291"/>
        <end position="325"/>
    </location>
</feature>
<proteinExistence type="predicted"/>
<evidence type="ECO:0000256" key="1">
    <source>
        <dbReference type="SAM" id="Coils"/>
    </source>
</evidence>
<dbReference type="Proteomes" id="UP000466586">
    <property type="component" value="Unassembled WGS sequence"/>
</dbReference>
<evidence type="ECO:0000313" key="3">
    <source>
        <dbReference type="EMBL" id="MXV50388.1"/>
    </source>
</evidence>